<comment type="similarity">
    <text evidence="4">Belongs to the multi antimicrobial extrusion (MATE) (TC 2.A.66.1) family.</text>
</comment>
<evidence type="ECO:0000313" key="18">
    <source>
        <dbReference type="Proteomes" id="UP000800038"/>
    </source>
</evidence>
<evidence type="ECO:0000313" key="17">
    <source>
        <dbReference type="EMBL" id="KAF1944423.1"/>
    </source>
</evidence>
<organism evidence="17 18">
    <name type="scientific">Clathrospora elynae</name>
    <dbReference type="NCBI Taxonomy" id="706981"/>
    <lineage>
        <taxon>Eukaryota</taxon>
        <taxon>Fungi</taxon>
        <taxon>Dikarya</taxon>
        <taxon>Ascomycota</taxon>
        <taxon>Pezizomycotina</taxon>
        <taxon>Dothideomycetes</taxon>
        <taxon>Pleosporomycetidae</taxon>
        <taxon>Pleosporales</taxon>
        <taxon>Diademaceae</taxon>
        <taxon>Clathrospora</taxon>
    </lineage>
</organism>
<feature type="transmembrane region" description="Helical" evidence="15">
    <location>
        <begin position="874"/>
        <end position="896"/>
    </location>
</feature>
<evidence type="ECO:0000256" key="15">
    <source>
        <dbReference type="SAM" id="Phobius"/>
    </source>
</evidence>
<feature type="region of interest" description="Disordered" evidence="14">
    <location>
        <begin position="608"/>
        <end position="627"/>
    </location>
</feature>
<evidence type="ECO:0000256" key="6">
    <source>
        <dbReference type="ARBA" id="ARBA00022692"/>
    </source>
</evidence>
<evidence type="ECO:0000256" key="5">
    <source>
        <dbReference type="ARBA" id="ARBA00022448"/>
    </source>
</evidence>
<feature type="compositionally biased region" description="Polar residues" evidence="14">
    <location>
        <begin position="468"/>
        <end position="477"/>
    </location>
</feature>
<dbReference type="Proteomes" id="UP000800038">
    <property type="component" value="Unassembled WGS sequence"/>
</dbReference>
<dbReference type="EMBL" id="ML976017">
    <property type="protein sequence ID" value="KAF1944423.1"/>
    <property type="molecule type" value="Genomic_DNA"/>
</dbReference>
<keyword evidence="5" id="KW-0813">Transport</keyword>
<dbReference type="GO" id="GO:0016567">
    <property type="term" value="P:protein ubiquitination"/>
    <property type="evidence" value="ECO:0007669"/>
    <property type="project" value="UniProtKB-ARBA"/>
</dbReference>
<evidence type="ECO:0000256" key="2">
    <source>
        <dbReference type="ARBA" id="ARBA00004906"/>
    </source>
</evidence>
<dbReference type="GO" id="GO:0016562">
    <property type="term" value="P:protein import into peroxisome matrix, receptor recycling"/>
    <property type="evidence" value="ECO:0007669"/>
    <property type="project" value="UniProtKB-ARBA"/>
</dbReference>
<dbReference type="InterPro" id="IPR002528">
    <property type="entry name" value="MATE_fam"/>
</dbReference>
<evidence type="ECO:0000256" key="8">
    <source>
        <dbReference type="ARBA" id="ARBA00022771"/>
    </source>
</evidence>
<dbReference type="InterPro" id="IPR045069">
    <property type="entry name" value="MATE_euk"/>
</dbReference>
<feature type="transmembrane region" description="Helical" evidence="15">
    <location>
        <begin position="1097"/>
        <end position="1115"/>
    </location>
</feature>
<evidence type="ECO:0000256" key="9">
    <source>
        <dbReference type="ARBA" id="ARBA00022833"/>
    </source>
</evidence>
<dbReference type="PANTHER" id="PTHR11206">
    <property type="entry name" value="MULTIDRUG RESISTANCE PROTEIN"/>
    <property type="match status" value="1"/>
</dbReference>
<dbReference type="NCBIfam" id="TIGR00797">
    <property type="entry name" value="matE"/>
    <property type="match status" value="1"/>
</dbReference>
<feature type="transmembrane region" description="Helical" evidence="15">
    <location>
        <begin position="1028"/>
        <end position="1047"/>
    </location>
</feature>
<keyword evidence="10" id="KW-0653">Protein transport</keyword>
<keyword evidence="11 15" id="KW-1133">Transmembrane helix</keyword>
<dbReference type="GO" id="GO:1990961">
    <property type="term" value="P:xenobiotic detoxification by transmembrane export across the plasma membrane"/>
    <property type="evidence" value="ECO:0007669"/>
    <property type="project" value="InterPro"/>
</dbReference>
<dbReference type="CDD" id="cd13132">
    <property type="entry name" value="MATE_eukaryotic"/>
    <property type="match status" value="1"/>
</dbReference>
<dbReference type="InterPro" id="IPR006845">
    <property type="entry name" value="Pex_N"/>
</dbReference>
<feature type="transmembrane region" description="Helical" evidence="15">
    <location>
        <begin position="902"/>
        <end position="928"/>
    </location>
</feature>
<dbReference type="SUPFAM" id="SSF57850">
    <property type="entry name" value="RING/U-box"/>
    <property type="match status" value="1"/>
</dbReference>
<proteinExistence type="inferred from homology"/>
<dbReference type="Pfam" id="PF01554">
    <property type="entry name" value="MatE"/>
    <property type="match status" value="2"/>
</dbReference>
<dbReference type="AlphaFoldDB" id="A0A6A5SW08"/>
<reference evidence="17" key="1">
    <citation type="journal article" date="2020" name="Stud. Mycol.">
        <title>101 Dothideomycetes genomes: a test case for predicting lifestyles and emergence of pathogens.</title>
        <authorList>
            <person name="Haridas S."/>
            <person name="Albert R."/>
            <person name="Binder M."/>
            <person name="Bloem J."/>
            <person name="Labutti K."/>
            <person name="Salamov A."/>
            <person name="Andreopoulos B."/>
            <person name="Baker S."/>
            <person name="Barry K."/>
            <person name="Bills G."/>
            <person name="Bluhm B."/>
            <person name="Cannon C."/>
            <person name="Castanera R."/>
            <person name="Culley D."/>
            <person name="Daum C."/>
            <person name="Ezra D."/>
            <person name="Gonzalez J."/>
            <person name="Henrissat B."/>
            <person name="Kuo A."/>
            <person name="Liang C."/>
            <person name="Lipzen A."/>
            <person name="Lutzoni F."/>
            <person name="Magnuson J."/>
            <person name="Mondo S."/>
            <person name="Nolan M."/>
            <person name="Ohm R."/>
            <person name="Pangilinan J."/>
            <person name="Park H.-J."/>
            <person name="Ramirez L."/>
            <person name="Alfaro M."/>
            <person name="Sun H."/>
            <person name="Tritt A."/>
            <person name="Yoshinaga Y."/>
            <person name="Zwiers L.-H."/>
            <person name="Turgeon B."/>
            <person name="Goodwin S."/>
            <person name="Spatafora J."/>
            <person name="Crous P."/>
            <person name="Grigoriev I."/>
        </authorList>
    </citation>
    <scope>NUCLEOTIDE SEQUENCE</scope>
    <source>
        <strain evidence="17">CBS 161.51</strain>
    </source>
</reference>
<evidence type="ECO:0000256" key="11">
    <source>
        <dbReference type="ARBA" id="ARBA00022989"/>
    </source>
</evidence>
<feature type="transmembrane region" description="Helical" evidence="15">
    <location>
        <begin position="1127"/>
        <end position="1149"/>
    </location>
</feature>
<dbReference type="InterPro" id="IPR013083">
    <property type="entry name" value="Znf_RING/FYVE/PHD"/>
</dbReference>
<keyword evidence="18" id="KW-1185">Reference proteome</keyword>
<name>A0A6A5SW08_9PLEO</name>
<comment type="similarity">
    <text evidence="3">Belongs to the pex2/pex10/pex12 family.</text>
</comment>
<dbReference type="GO" id="GO:0015297">
    <property type="term" value="F:antiporter activity"/>
    <property type="evidence" value="ECO:0007669"/>
    <property type="project" value="InterPro"/>
</dbReference>
<keyword evidence="7" id="KW-0479">Metal-binding</keyword>
<feature type="region of interest" description="Disordered" evidence="14">
    <location>
        <begin position="549"/>
        <end position="572"/>
    </location>
</feature>
<comment type="pathway">
    <text evidence="2">Protein modification; protein ubiquitination.</text>
</comment>
<feature type="domain" description="Pex N-terminal" evidence="16">
    <location>
        <begin position="25"/>
        <end position="292"/>
    </location>
</feature>
<evidence type="ECO:0000256" key="1">
    <source>
        <dbReference type="ARBA" id="ARBA00004585"/>
    </source>
</evidence>
<feature type="compositionally biased region" description="Basic and acidic residues" evidence="14">
    <location>
        <begin position="428"/>
        <end position="450"/>
    </location>
</feature>
<evidence type="ECO:0000256" key="13">
    <source>
        <dbReference type="ARBA" id="ARBA00023140"/>
    </source>
</evidence>
<evidence type="ECO:0000256" key="3">
    <source>
        <dbReference type="ARBA" id="ARBA00008704"/>
    </source>
</evidence>
<keyword evidence="13" id="KW-0576">Peroxisome</keyword>
<accession>A0A6A5SW08</accession>
<keyword evidence="8" id="KW-0863">Zinc-finger</keyword>
<keyword evidence="12 15" id="KW-0472">Membrane</keyword>
<evidence type="ECO:0000256" key="4">
    <source>
        <dbReference type="ARBA" id="ARBA00010199"/>
    </source>
</evidence>
<dbReference type="Pfam" id="PF04757">
    <property type="entry name" value="Pex2_Pex12"/>
    <property type="match status" value="1"/>
</dbReference>
<gene>
    <name evidence="17" type="ORF">EJ02DRAFT_442693</name>
</gene>
<evidence type="ECO:0000256" key="14">
    <source>
        <dbReference type="SAM" id="MobiDB-lite"/>
    </source>
</evidence>
<feature type="region of interest" description="Disordered" evidence="14">
    <location>
        <begin position="313"/>
        <end position="351"/>
    </location>
</feature>
<dbReference type="GO" id="GO:0008270">
    <property type="term" value="F:zinc ion binding"/>
    <property type="evidence" value="ECO:0007669"/>
    <property type="project" value="UniProtKB-KW"/>
</dbReference>
<dbReference type="OrthoDB" id="2126698at2759"/>
<keyword evidence="6 15" id="KW-0812">Transmembrane</keyword>
<dbReference type="GO" id="GO:0042910">
    <property type="term" value="F:xenobiotic transmembrane transporter activity"/>
    <property type="evidence" value="ECO:0007669"/>
    <property type="project" value="InterPro"/>
</dbReference>
<dbReference type="Gene3D" id="3.30.40.10">
    <property type="entry name" value="Zinc/RING finger domain, C3HC4 (zinc finger)"/>
    <property type="match status" value="1"/>
</dbReference>
<evidence type="ECO:0000256" key="7">
    <source>
        <dbReference type="ARBA" id="ARBA00022723"/>
    </source>
</evidence>
<evidence type="ECO:0000256" key="10">
    <source>
        <dbReference type="ARBA" id="ARBA00022927"/>
    </source>
</evidence>
<protein>
    <submittedName>
        <fullName evidence="17">MATE efflux family protein</fullName>
    </submittedName>
</protein>
<keyword evidence="9" id="KW-0862">Zinc</keyword>
<feature type="region of interest" description="Disordered" evidence="14">
    <location>
        <begin position="416"/>
        <end position="477"/>
    </location>
</feature>
<feature type="transmembrane region" description="Helical" evidence="15">
    <location>
        <begin position="949"/>
        <end position="970"/>
    </location>
</feature>
<sequence>MEFLPALQHGIDDLKPSLFELLSEQQLAALLPPSLRYLLAITTPRYPRYLLPILNSFDEVYALLTLLVERHFLRAYGGSFTENFYGLKRARVLRVAGGEVRRAELGAAESVREATSLGTADVWKNLAVLVGVPWLKRKLDEGYDVHAAHASLLGPGYNADRGRAGAATTVKQRLMAYYKWFLRNVYPSLNAAYYFSLLAFNMAYLFDGTKYHSPFMWLIGSRIRRLGEADHRAIQMATAPRKVGPARPGEGGSIFSPRNMARSVQPRLLSSLKILLPTSIFALKFLEWWHASDFARQLSRKAAENIELPPPILPSLPLSSKQSVSRQTDPSEKIRPTSSSSSKPQRIDPPISSTTLLPILTVPTPPSSHLCPICETPIVTPTASPTGFVYCYTCIHRWVAGEHDRQIAFIEGAAGFRTGDDGEEEDEGWGREEGSREGRWESGKGRDAVTGRRVLGGTEGLRREDGNSGHSPGKSNIVRTWKQVHNLKHYFNCHSSPDLAPIKNCWQLPKQYGPAEHSINDFANHVSSEMEGFAQSQHIAEEAIARDLEDDHSASEDEDDSSSEGSSTVRQFSMINSYRRPSYVNSGARSTAIISSSVPERTHFSTSWKRHSHLSKKEREAVRGEERSLLRDNHLIPPKHPRAGSEGPFDRVRSNMSISGLLKVKSSPDEESTIDSQPSEWTALLGASGGDPSQPYGGLDTPETINKNWDEAVAAGKIQTSWQREAKVLTKSSAPLILTFVLQYSLPVASIFTVGHIGKIELGAVSLASMTASITGYAVYQGLATSLDTLCSQAYGSGRPHLVGLQLQRMLYFLLLITIPISLIWAFGTQILSKIVPEKETARLAGLYLKVLIAGAPGYAAFESGKRYVQAQGLFSATMYILLICAPLNAFLNWFMVWHLGWGFIGAPIAVAITENILPLLLFLYVRFIDGYQCWGGFDRRALKNWMPMIKLALPGLIMVLAEFLAFEILTLSSSWLGPTELAAQSVLGSITGLTFQIPFPISVAASTRIANLIGATLAVPAKTAAKVAIFASVFVGIFNLLLLSLLREAIPRLFTPDKEVISMVAKLLPLCATFQVFDAVATNCNGILRGLGRQEIGGYVGLFAYYIVGIPISFGTGFGPPRWGLYGLWSGPAIALGIVAAIEGVFIWRTSWEKAVEDAKERNAAN</sequence>
<dbReference type="GO" id="GO:0005778">
    <property type="term" value="C:peroxisomal membrane"/>
    <property type="evidence" value="ECO:0007669"/>
    <property type="project" value="UniProtKB-SubCell"/>
</dbReference>
<feature type="transmembrane region" description="Helical" evidence="15">
    <location>
        <begin position="811"/>
        <end position="832"/>
    </location>
</feature>
<feature type="compositionally biased region" description="Basic and acidic residues" evidence="14">
    <location>
        <begin position="615"/>
        <end position="627"/>
    </location>
</feature>
<comment type="subcellular location">
    <subcellularLocation>
        <location evidence="1">Peroxisome membrane</location>
        <topology evidence="1">Multi-pass membrane protein</topology>
    </subcellularLocation>
</comment>
<evidence type="ECO:0000259" key="16">
    <source>
        <dbReference type="Pfam" id="PF04757"/>
    </source>
</evidence>
<evidence type="ECO:0000256" key="12">
    <source>
        <dbReference type="ARBA" id="ARBA00023136"/>
    </source>
</evidence>